<evidence type="ECO:0008006" key="4">
    <source>
        <dbReference type="Google" id="ProtNLM"/>
    </source>
</evidence>
<proteinExistence type="predicted"/>
<keyword evidence="1" id="KW-1133">Transmembrane helix</keyword>
<evidence type="ECO:0000256" key="1">
    <source>
        <dbReference type="SAM" id="Phobius"/>
    </source>
</evidence>
<feature type="transmembrane region" description="Helical" evidence="1">
    <location>
        <begin position="64"/>
        <end position="81"/>
    </location>
</feature>
<keyword evidence="1" id="KW-0472">Membrane</keyword>
<feature type="transmembrane region" description="Helical" evidence="1">
    <location>
        <begin position="210"/>
        <end position="229"/>
    </location>
</feature>
<feature type="transmembrane region" description="Helical" evidence="1">
    <location>
        <begin position="36"/>
        <end position="58"/>
    </location>
</feature>
<gene>
    <name evidence="2" type="ORF">ACFOEK_19175</name>
</gene>
<dbReference type="Proteomes" id="UP001595476">
    <property type="component" value="Unassembled WGS sequence"/>
</dbReference>
<protein>
    <recommendedName>
        <fullName evidence="4">DUF2244 domain-containing protein</fullName>
    </recommendedName>
</protein>
<evidence type="ECO:0000313" key="3">
    <source>
        <dbReference type="Proteomes" id="UP001595476"/>
    </source>
</evidence>
<sequence>METSINSGYQQLPEPVKRVVRLDANAAISFNTNKAIIIRLLAMFLSAITMFMLCLVLFSGELFHLIFLIVMVLGAFILFSHSNRIVVDPHQCVVLRQESWLWRSAKVVQQQDIEHTEVVMTRTGNKDGRRIEVLGQVLQFELASDAEALMTFLKQQFNVNTLEQISNWPNKTPWFPASDKGLHADHEAPGDAELPLSDDIVPLWSLRDKLMLLIPVLVFSFVAAVLPWVRSL</sequence>
<dbReference type="EMBL" id="JBHRSZ010000009">
    <property type="protein sequence ID" value="MFC3153169.1"/>
    <property type="molecule type" value="Genomic_DNA"/>
</dbReference>
<organism evidence="2 3">
    <name type="scientific">Litoribrevibacter euphylliae</name>
    <dbReference type="NCBI Taxonomy" id="1834034"/>
    <lineage>
        <taxon>Bacteria</taxon>
        <taxon>Pseudomonadati</taxon>
        <taxon>Pseudomonadota</taxon>
        <taxon>Gammaproteobacteria</taxon>
        <taxon>Oceanospirillales</taxon>
        <taxon>Oceanospirillaceae</taxon>
        <taxon>Litoribrevibacter</taxon>
    </lineage>
</organism>
<evidence type="ECO:0000313" key="2">
    <source>
        <dbReference type="EMBL" id="MFC3153169.1"/>
    </source>
</evidence>
<keyword evidence="3" id="KW-1185">Reference proteome</keyword>
<dbReference type="RefSeq" id="WP_386723093.1">
    <property type="nucleotide sequence ID" value="NZ_JBHRSZ010000009.1"/>
</dbReference>
<reference evidence="3" key="1">
    <citation type="journal article" date="2019" name="Int. J. Syst. Evol. Microbiol.">
        <title>The Global Catalogue of Microorganisms (GCM) 10K type strain sequencing project: providing services to taxonomists for standard genome sequencing and annotation.</title>
        <authorList>
            <consortium name="The Broad Institute Genomics Platform"/>
            <consortium name="The Broad Institute Genome Sequencing Center for Infectious Disease"/>
            <person name="Wu L."/>
            <person name="Ma J."/>
        </authorList>
    </citation>
    <scope>NUCLEOTIDE SEQUENCE [LARGE SCALE GENOMIC DNA]</scope>
    <source>
        <strain evidence="3">KCTC 52438</strain>
    </source>
</reference>
<name>A0ABV7HH26_9GAMM</name>
<keyword evidence="1" id="KW-0812">Transmembrane</keyword>
<accession>A0ABV7HH26</accession>
<comment type="caution">
    <text evidence="2">The sequence shown here is derived from an EMBL/GenBank/DDBJ whole genome shotgun (WGS) entry which is preliminary data.</text>
</comment>